<gene>
    <name evidence="8" type="ORF">Vretifemale_12150</name>
</gene>
<evidence type="ECO:0000256" key="4">
    <source>
        <dbReference type="ARBA" id="ARBA00022989"/>
    </source>
</evidence>
<evidence type="ECO:0000256" key="3">
    <source>
        <dbReference type="ARBA" id="ARBA00022692"/>
    </source>
</evidence>
<proteinExistence type="predicted"/>
<comment type="caution">
    <text evidence="8">The sequence shown here is derived from an EMBL/GenBank/DDBJ whole genome shotgun (WGS) entry which is preliminary data.</text>
</comment>
<evidence type="ECO:0000256" key="7">
    <source>
        <dbReference type="SAM" id="Phobius"/>
    </source>
</evidence>
<feature type="compositionally biased region" description="Basic and acidic residues" evidence="6">
    <location>
        <begin position="564"/>
        <end position="573"/>
    </location>
</feature>
<dbReference type="Proteomes" id="UP000747110">
    <property type="component" value="Unassembled WGS sequence"/>
</dbReference>
<keyword evidence="4 7" id="KW-1133">Transmembrane helix</keyword>
<keyword evidence="5 7" id="KW-0472">Membrane</keyword>
<feature type="compositionally biased region" description="Basic and acidic residues" evidence="6">
    <location>
        <begin position="30"/>
        <end position="40"/>
    </location>
</feature>
<feature type="transmembrane region" description="Helical" evidence="7">
    <location>
        <begin position="191"/>
        <end position="212"/>
    </location>
</feature>
<feature type="transmembrane region" description="Helical" evidence="7">
    <location>
        <begin position="376"/>
        <end position="398"/>
    </location>
</feature>
<dbReference type="EMBL" id="BNCP01000026">
    <property type="protein sequence ID" value="GIL83314.1"/>
    <property type="molecule type" value="Genomic_DNA"/>
</dbReference>
<feature type="transmembrane region" description="Helical" evidence="7">
    <location>
        <begin position="418"/>
        <end position="440"/>
    </location>
</feature>
<keyword evidence="3 7" id="KW-0812">Transmembrane</keyword>
<feature type="transmembrane region" description="Helical" evidence="7">
    <location>
        <begin position="219"/>
        <end position="237"/>
    </location>
</feature>
<dbReference type="PANTHER" id="PTHR42920:SF23">
    <property type="entry name" value="EAMA DOMAIN-CONTAINING PROTEIN"/>
    <property type="match status" value="1"/>
</dbReference>
<feature type="transmembrane region" description="Helical" evidence="7">
    <location>
        <begin position="452"/>
        <end position="469"/>
    </location>
</feature>
<protein>
    <recommendedName>
        <fullName evidence="10">EamA domain-containing protein</fullName>
    </recommendedName>
</protein>
<comment type="subcellular location">
    <subcellularLocation>
        <location evidence="1">Cell membrane</location>
        <topology evidence="1">Multi-pass membrane protein</topology>
    </subcellularLocation>
</comment>
<dbReference type="GO" id="GO:0005886">
    <property type="term" value="C:plasma membrane"/>
    <property type="evidence" value="ECO:0007669"/>
    <property type="project" value="UniProtKB-SubCell"/>
</dbReference>
<feature type="transmembrane region" description="Helical" evidence="7">
    <location>
        <begin position="475"/>
        <end position="497"/>
    </location>
</feature>
<evidence type="ECO:0000256" key="5">
    <source>
        <dbReference type="ARBA" id="ARBA00023136"/>
    </source>
</evidence>
<evidence type="ECO:0008006" key="10">
    <source>
        <dbReference type="Google" id="ProtNLM"/>
    </source>
</evidence>
<evidence type="ECO:0000313" key="8">
    <source>
        <dbReference type="EMBL" id="GIL83314.1"/>
    </source>
</evidence>
<evidence type="ECO:0000313" key="9">
    <source>
        <dbReference type="Proteomes" id="UP000747110"/>
    </source>
</evidence>
<feature type="non-terminal residue" evidence="8">
    <location>
        <position position="573"/>
    </location>
</feature>
<dbReference type="InterPro" id="IPR051258">
    <property type="entry name" value="Diverse_Substrate_Transporter"/>
</dbReference>
<feature type="transmembrane region" description="Helical" evidence="7">
    <location>
        <begin position="159"/>
        <end position="185"/>
    </location>
</feature>
<keyword evidence="2" id="KW-1003">Cell membrane</keyword>
<evidence type="ECO:0000256" key="1">
    <source>
        <dbReference type="ARBA" id="ARBA00004651"/>
    </source>
</evidence>
<organism evidence="8 9">
    <name type="scientific">Volvox reticuliferus</name>
    <dbReference type="NCBI Taxonomy" id="1737510"/>
    <lineage>
        <taxon>Eukaryota</taxon>
        <taxon>Viridiplantae</taxon>
        <taxon>Chlorophyta</taxon>
        <taxon>core chlorophytes</taxon>
        <taxon>Chlorophyceae</taxon>
        <taxon>CS clade</taxon>
        <taxon>Chlamydomonadales</taxon>
        <taxon>Volvocaceae</taxon>
        <taxon>Volvox</taxon>
    </lineage>
</organism>
<evidence type="ECO:0000256" key="6">
    <source>
        <dbReference type="SAM" id="MobiDB-lite"/>
    </source>
</evidence>
<sequence length="573" mass="56404">GVKPLLHLGRPGSGGGSSGKSSGSSAAEMPPERHDQKRQQELAVEDGDHAGSYGTAIHDTHSTATSAAAAAAPSGTDGVLPGAVGCGGGNRSSNRSLYKVPEEGLLAPGCSGSEDPAGSSPVLGGVPAAVSSLTPSESMGGAGGPVPAGRWFRRGNPLLVPWASLAAVGLELGTYSFCAAALGAWGVQRISATKVAFLGQASSLITPVLVALSGQRVALVVWGACGVGVLGAALVALDGSTARAAAVAVAALAANTGAVTAAENGLDAAGAAGLGGLTPPLLLHGAAAAADGSSGGGGRGYVGASRAMRLETSGVDGGAAVESLHSHSMGWSRSSLPPALSMESMGANYVLASCLFYALGTVRLGVHSGRFPPLDLAAASALVYAVLAMVWLLVEVLGSPNGGTSDYAVAMLLLRDNATLGMLLWAGFGPGALSSYLQVLGQRVVPPAQAQMLYSSAPFWSALIAQILLRGRDGAMGPLAWLGGGVMLSASLIASLLDAKQLRTSSSLGAMGRAGPGPGPGSAPVVVAAANAVHNDKVGGPPGMGSGSLASRWSGGGAGQHHHRDAEDRDRDL</sequence>
<reference evidence="8" key="1">
    <citation type="journal article" date="2021" name="Proc. Natl. Acad. Sci. U.S.A.">
        <title>Three genomes in the algal genus Volvox reveal the fate of a haploid sex-determining region after a transition to homothallism.</title>
        <authorList>
            <person name="Yamamoto K."/>
            <person name="Hamaji T."/>
            <person name="Kawai-Toyooka H."/>
            <person name="Matsuzaki R."/>
            <person name="Takahashi F."/>
            <person name="Nishimura Y."/>
            <person name="Kawachi M."/>
            <person name="Noguchi H."/>
            <person name="Minakuchi Y."/>
            <person name="Umen J.G."/>
            <person name="Toyoda A."/>
            <person name="Nozaki H."/>
        </authorList>
    </citation>
    <scope>NUCLEOTIDE SEQUENCE</scope>
    <source>
        <strain evidence="8">NIES-3786</strain>
    </source>
</reference>
<keyword evidence="9" id="KW-1185">Reference proteome</keyword>
<dbReference type="OrthoDB" id="2017960at2759"/>
<feature type="transmembrane region" description="Helical" evidence="7">
    <location>
        <begin position="346"/>
        <end position="364"/>
    </location>
</feature>
<dbReference type="AlphaFoldDB" id="A0A8J4CLD8"/>
<name>A0A8J4CLD8_9CHLO</name>
<dbReference type="PANTHER" id="PTHR42920">
    <property type="entry name" value="OS03G0707200 PROTEIN-RELATED"/>
    <property type="match status" value="1"/>
</dbReference>
<feature type="region of interest" description="Disordered" evidence="6">
    <location>
        <begin position="536"/>
        <end position="573"/>
    </location>
</feature>
<accession>A0A8J4CLD8</accession>
<feature type="region of interest" description="Disordered" evidence="6">
    <location>
        <begin position="1"/>
        <end position="57"/>
    </location>
</feature>
<evidence type="ECO:0000256" key="2">
    <source>
        <dbReference type="ARBA" id="ARBA00022475"/>
    </source>
</evidence>